<evidence type="ECO:0000313" key="5">
    <source>
        <dbReference type="Proteomes" id="UP000231086"/>
    </source>
</evidence>
<dbReference type="GO" id="GO:0008654">
    <property type="term" value="P:phospholipid biosynthetic process"/>
    <property type="evidence" value="ECO:0007669"/>
    <property type="project" value="InterPro"/>
</dbReference>
<proteinExistence type="inferred from homology"/>
<dbReference type="GO" id="GO:0016780">
    <property type="term" value="F:phosphotransferase activity, for other substituted phosphate groups"/>
    <property type="evidence" value="ECO:0007669"/>
    <property type="project" value="InterPro"/>
</dbReference>
<sequence length="216" mass="24138">MHDIIEPRYKILGQQMTMPNVITLLRLPLLVVVVLLICYPGPVKSSAAFVLLVSLFLMDWLDGYVARRRNETTNLGSILDIAVDRAVENILWLTFIAIGLAPLFVGIIFLIRSFLVDGLRSWAQSKKKNAFALMTSGWGKFLVVSRFMRAFYGLAKAFAFGSLIIFQLISSFGQAMPPFYFDAVWSIALASVYLSALLCVIRGIPVLTDSLILLRQ</sequence>
<dbReference type="Pfam" id="PF01066">
    <property type="entry name" value="CDP-OH_P_transf"/>
    <property type="match status" value="1"/>
</dbReference>
<keyword evidence="3" id="KW-0472">Membrane</keyword>
<organism evidence="4 5">
    <name type="scientific">Candidatus Portnoybacteria bacterium CG10_big_fil_rev_8_21_14_0_10_44_7</name>
    <dbReference type="NCBI Taxonomy" id="1974816"/>
    <lineage>
        <taxon>Bacteria</taxon>
        <taxon>Candidatus Portnoyibacteriota</taxon>
    </lineage>
</organism>
<keyword evidence="3" id="KW-1133">Transmembrane helix</keyword>
<comment type="similarity">
    <text evidence="2">Belongs to the CDP-alcohol phosphatidyltransferase class-I family.</text>
</comment>
<keyword evidence="1 2" id="KW-0808">Transferase</keyword>
<comment type="caution">
    <text evidence="4">The sequence shown here is derived from an EMBL/GenBank/DDBJ whole genome shotgun (WGS) entry which is preliminary data.</text>
</comment>
<dbReference type="InterPro" id="IPR048254">
    <property type="entry name" value="CDP_ALCOHOL_P_TRANSF_CS"/>
</dbReference>
<gene>
    <name evidence="4" type="ORF">COU85_00085</name>
</gene>
<evidence type="ECO:0000313" key="4">
    <source>
        <dbReference type="EMBL" id="PJE60094.1"/>
    </source>
</evidence>
<reference evidence="5" key="1">
    <citation type="submission" date="2017-09" db="EMBL/GenBank/DDBJ databases">
        <title>Depth-based differentiation of microbial function through sediment-hosted aquifers and enrichment of novel symbionts in the deep terrestrial subsurface.</title>
        <authorList>
            <person name="Probst A.J."/>
            <person name="Ladd B."/>
            <person name="Jarett J.K."/>
            <person name="Geller-Mcgrath D.E."/>
            <person name="Sieber C.M.K."/>
            <person name="Emerson J.B."/>
            <person name="Anantharaman K."/>
            <person name="Thomas B.C."/>
            <person name="Malmstrom R."/>
            <person name="Stieglmeier M."/>
            <person name="Klingl A."/>
            <person name="Woyke T."/>
            <person name="Ryan C.M."/>
            <person name="Banfield J.F."/>
        </authorList>
    </citation>
    <scope>NUCLEOTIDE SEQUENCE [LARGE SCALE GENOMIC DNA]</scope>
</reference>
<feature type="transmembrane region" description="Helical" evidence="3">
    <location>
        <begin position="150"/>
        <end position="172"/>
    </location>
</feature>
<evidence type="ECO:0000256" key="2">
    <source>
        <dbReference type="RuleBase" id="RU003750"/>
    </source>
</evidence>
<dbReference type="EMBL" id="PFEA01000003">
    <property type="protein sequence ID" value="PJE60094.1"/>
    <property type="molecule type" value="Genomic_DNA"/>
</dbReference>
<feature type="transmembrane region" description="Helical" evidence="3">
    <location>
        <begin position="90"/>
        <end position="111"/>
    </location>
</feature>
<feature type="transmembrane region" description="Helical" evidence="3">
    <location>
        <begin position="20"/>
        <end position="39"/>
    </location>
</feature>
<dbReference type="GO" id="GO:0016020">
    <property type="term" value="C:membrane"/>
    <property type="evidence" value="ECO:0007669"/>
    <property type="project" value="InterPro"/>
</dbReference>
<dbReference type="PROSITE" id="PS00379">
    <property type="entry name" value="CDP_ALCOHOL_P_TRANSF"/>
    <property type="match status" value="1"/>
</dbReference>
<dbReference type="Gene3D" id="1.20.120.1760">
    <property type="match status" value="1"/>
</dbReference>
<evidence type="ECO:0000256" key="1">
    <source>
        <dbReference type="ARBA" id="ARBA00022679"/>
    </source>
</evidence>
<dbReference type="InterPro" id="IPR043130">
    <property type="entry name" value="CDP-OH_PTrfase_TM_dom"/>
</dbReference>
<protein>
    <submittedName>
        <fullName evidence="4">CDP-alcohol phosphatidyltransferase family protein</fullName>
    </submittedName>
</protein>
<accession>A0A2M8KJK2</accession>
<feature type="transmembrane region" description="Helical" evidence="3">
    <location>
        <begin position="184"/>
        <end position="207"/>
    </location>
</feature>
<dbReference type="InterPro" id="IPR000462">
    <property type="entry name" value="CDP-OH_P_trans"/>
</dbReference>
<evidence type="ECO:0000256" key="3">
    <source>
        <dbReference type="SAM" id="Phobius"/>
    </source>
</evidence>
<dbReference type="Proteomes" id="UP000231086">
    <property type="component" value="Unassembled WGS sequence"/>
</dbReference>
<name>A0A2M8KJK2_9BACT</name>
<keyword evidence="3" id="KW-0812">Transmembrane</keyword>
<dbReference type="AlphaFoldDB" id="A0A2M8KJK2"/>